<dbReference type="Pfam" id="PF07244">
    <property type="entry name" value="POTRA"/>
    <property type="match status" value="1"/>
</dbReference>
<evidence type="ECO:0000259" key="6">
    <source>
        <dbReference type="PROSITE" id="PS51779"/>
    </source>
</evidence>
<evidence type="ECO:0000256" key="2">
    <source>
        <dbReference type="ARBA" id="ARBA00022692"/>
    </source>
</evidence>
<dbReference type="InterPro" id="IPR000184">
    <property type="entry name" value="Bac_surfAg_D15"/>
</dbReference>
<proteinExistence type="predicted"/>
<dbReference type="InterPro" id="IPR010827">
    <property type="entry name" value="BamA/TamA_POTRA"/>
</dbReference>
<dbReference type="GO" id="GO:0019867">
    <property type="term" value="C:outer membrane"/>
    <property type="evidence" value="ECO:0007669"/>
    <property type="project" value="InterPro"/>
</dbReference>
<dbReference type="PANTHER" id="PTHR12815">
    <property type="entry name" value="SORTING AND ASSEMBLY MACHINERY SAMM50 PROTEIN FAMILY MEMBER"/>
    <property type="match status" value="1"/>
</dbReference>
<keyword evidence="2" id="KW-0812">Transmembrane</keyword>
<keyword evidence="4" id="KW-0472">Membrane</keyword>
<dbReference type="PROSITE" id="PS51779">
    <property type="entry name" value="POTRA"/>
    <property type="match status" value="1"/>
</dbReference>
<dbReference type="PATRIC" id="fig|93466.3.peg.1672"/>
<protein>
    <submittedName>
        <fullName evidence="7">Membrane protein</fullName>
    </submittedName>
</protein>
<dbReference type="Gene3D" id="2.40.160.50">
    <property type="entry name" value="membrane protein fhac: a member of the omp85/tpsb transporter family"/>
    <property type="match status" value="1"/>
</dbReference>
<dbReference type="AlphaFoldDB" id="A0A172T4W5"/>
<dbReference type="EMBL" id="CP011393">
    <property type="protein sequence ID" value="ANE41883.1"/>
    <property type="molecule type" value="Genomic_DNA"/>
</dbReference>
<comment type="subcellular location">
    <subcellularLocation>
        <location evidence="1">Membrane</location>
    </subcellularLocation>
</comment>
<gene>
    <name evidence="7" type="ORF">JM64_07930</name>
</gene>
<name>A0A172T4W5_FERPE</name>
<evidence type="ECO:0000256" key="5">
    <source>
        <dbReference type="ARBA" id="ARBA00023237"/>
    </source>
</evidence>
<feature type="domain" description="POTRA" evidence="6">
    <location>
        <begin position="24"/>
        <end position="98"/>
    </location>
</feature>
<evidence type="ECO:0000313" key="8">
    <source>
        <dbReference type="Proteomes" id="UP000077096"/>
    </source>
</evidence>
<dbReference type="Pfam" id="PF01103">
    <property type="entry name" value="Omp85"/>
    <property type="match status" value="1"/>
</dbReference>
<dbReference type="InterPro" id="IPR034746">
    <property type="entry name" value="POTRA"/>
</dbReference>
<accession>A0A172T4W5</accession>
<dbReference type="Proteomes" id="UP000077096">
    <property type="component" value="Chromosome"/>
</dbReference>
<sequence length="736" mass="82639">MRKTSVLPILTALFVFISSILFGFVLRDVQFEGLKTISKNELVSVYGAYIGKDVNMYAIEDIISQLEEFGYFKDIQYVLEDVPGKENEKVLVIKVVENEPVSQVSLEIAGPGLIAKETLQSSITLQEGKAFSFVKFWESISNIAKIYSDNGYIAATPKSQDKTFAFVYISGRVDGNSVLFKVTEYVLYDLEFEVLSDDEQFKVEFKNIEKELSLPKYKDYESKNPLLKIFDSPKNYVPNLQKLQEFFQSISRYVYFKIVDISTSEVDLNIPAKKLVVTVTDNTVVSQPVHLKGIKTKGNTIFSEKELVGETKEGTYTNFDILKAVQNTKNKYDKAGYYINLNLEIGSDGYLYIIVSETKIRNVKITGNERTKTYVFDDLIAVKPGDYLNRNQLQVTYIELKKSNFFKDVNLNFEPVDKDSVDIVVNVLEKDKKFDFQGGITWGPVKNKPWYEGFAGIISLSSTNPFGYGENFSVSLQKALSTTDLSLNFGIRKPFEMPLSISSSISFNQETQEGTTTTKWSTSAGISTLKLPIGQFSLTANYSETTTSSTTTLTTKTMALTGSYVYETLDNLYVPMKGYSFTLSGTKYFPLSEQGSDAISYFAEATYHLPLSETVSLASRIYNAQVIQTSGAPVNFSLAGPYQVRGVKSEEKGTVLVLNNNEIRFKEPEQIFYFSIFYDLGFIGQSYTFDNLISSAGIELGLVLPMFGLVRFGTGLQILPAFSPNFNTYFILGQTF</sequence>
<reference evidence="7 8" key="1">
    <citation type="submission" date="2014-08" db="EMBL/GenBank/DDBJ databases">
        <title>Fervidobacterium pennivorans DYC genome.</title>
        <authorList>
            <person name="Wushke S."/>
        </authorList>
    </citation>
    <scope>NUCLEOTIDE SEQUENCE [LARGE SCALE GENOMIC DNA]</scope>
    <source>
        <strain evidence="7 8">DYC</strain>
    </source>
</reference>
<dbReference type="OrthoDB" id="38950at2"/>
<evidence type="ECO:0000256" key="4">
    <source>
        <dbReference type="ARBA" id="ARBA00023136"/>
    </source>
</evidence>
<dbReference type="KEGG" id="fng:JM64_07930"/>
<keyword evidence="3" id="KW-0732">Signal</keyword>
<evidence type="ECO:0000313" key="7">
    <source>
        <dbReference type="EMBL" id="ANE41883.1"/>
    </source>
</evidence>
<dbReference type="InterPro" id="IPR039910">
    <property type="entry name" value="D15-like"/>
</dbReference>
<evidence type="ECO:0000256" key="3">
    <source>
        <dbReference type="ARBA" id="ARBA00022729"/>
    </source>
</evidence>
<organism evidence="7 8">
    <name type="scientific">Fervidobacterium pennivorans</name>
    <dbReference type="NCBI Taxonomy" id="93466"/>
    <lineage>
        <taxon>Bacteria</taxon>
        <taxon>Thermotogati</taxon>
        <taxon>Thermotogota</taxon>
        <taxon>Thermotogae</taxon>
        <taxon>Thermotogales</taxon>
        <taxon>Fervidobacteriaceae</taxon>
        <taxon>Fervidobacterium</taxon>
    </lineage>
</organism>
<evidence type="ECO:0000256" key="1">
    <source>
        <dbReference type="ARBA" id="ARBA00004370"/>
    </source>
</evidence>
<keyword evidence="5" id="KW-0998">Cell outer membrane</keyword>
<dbReference type="Gene3D" id="3.10.20.310">
    <property type="entry name" value="membrane protein fhac"/>
    <property type="match status" value="3"/>
</dbReference>
<dbReference type="PANTHER" id="PTHR12815:SF47">
    <property type="entry name" value="TRANSLOCATION AND ASSEMBLY MODULE SUBUNIT TAMA"/>
    <property type="match status" value="1"/>
</dbReference>